<reference evidence="2 3" key="1">
    <citation type="submission" date="2005-09" db="EMBL/GenBank/DDBJ databases">
        <authorList>
            <person name="Mural R.J."/>
            <person name="Li P.W."/>
            <person name="Adams M.D."/>
            <person name="Amanatides P.G."/>
            <person name="Baden-Tillson H."/>
            <person name="Barnstead M."/>
            <person name="Chin S.H."/>
            <person name="Dew I."/>
            <person name="Evans C.A."/>
            <person name="Ferriera S."/>
            <person name="Flanigan M."/>
            <person name="Fosler C."/>
            <person name="Glodek A."/>
            <person name="Gu Z."/>
            <person name="Holt R.A."/>
            <person name="Jennings D."/>
            <person name="Kraft C.L."/>
            <person name="Lu F."/>
            <person name="Nguyen T."/>
            <person name="Nusskern D.R."/>
            <person name="Pfannkoch C.M."/>
            <person name="Sitter C."/>
            <person name="Sutton G.G."/>
            <person name="Venter J.C."/>
            <person name="Wang Z."/>
            <person name="Woodage T."/>
            <person name="Zheng X.H."/>
            <person name="Zhong F."/>
        </authorList>
    </citation>
    <scope>NUCLEOTIDE SEQUENCE [LARGE SCALE GENOMIC DNA]</scope>
    <source>
        <strain>BN</strain>
        <strain evidence="3">Sprague-Dawley</strain>
    </source>
</reference>
<dbReference type="RGD" id="2195">
    <property type="gene designation" value="Bcat1"/>
</dbReference>
<dbReference type="GO" id="GO:0008483">
    <property type="term" value="F:transaminase activity"/>
    <property type="evidence" value="ECO:0007669"/>
    <property type="project" value="UniProtKB-KW"/>
</dbReference>
<name>A6IMY5_RAT</name>
<keyword evidence="1" id="KW-0732">Signal</keyword>
<evidence type="ECO:0000313" key="4">
    <source>
        <dbReference type="RGD" id="2195"/>
    </source>
</evidence>
<proteinExistence type="predicted"/>
<dbReference type="EMBL" id="CH473964">
    <property type="protein sequence ID" value="EDM01454.1"/>
    <property type="molecule type" value="Genomic_DNA"/>
</dbReference>
<evidence type="ECO:0000256" key="1">
    <source>
        <dbReference type="SAM" id="SignalP"/>
    </source>
</evidence>
<gene>
    <name evidence="2 4" type="primary">Bcat1</name>
    <name evidence="2" type="ORF">rCG_29894</name>
</gene>
<keyword evidence="2" id="KW-0808">Transferase</keyword>
<organism evidence="2 3">
    <name type="scientific">Rattus norvegicus</name>
    <name type="common">Rat</name>
    <dbReference type="NCBI Taxonomy" id="10116"/>
    <lineage>
        <taxon>Eukaryota</taxon>
        <taxon>Metazoa</taxon>
        <taxon>Chordata</taxon>
        <taxon>Craniata</taxon>
        <taxon>Vertebrata</taxon>
        <taxon>Euteleostomi</taxon>
        <taxon>Mammalia</taxon>
        <taxon>Eutheria</taxon>
        <taxon>Euarchontoglires</taxon>
        <taxon>Glires</taxon>
        <taxon>Rodentia</taxon>
        <taxon>Myomorpha</taxon>
        <taxon>Muroidea</taxon>
        <taxon>Muridae</taxon>
        <taxon>Murinae</taxon>
        <taxon>Rattus</taxon>
    </lineage>
</organism>
<evidence type="ECO:0000313" key="2">
    <source>
        <dbReference type="EMBL" id="EDM01454.1"/>
    </source>
</evidence>
<accession>A6IMY5</accession>
<dbReference type="Proteomes" id="UP000234681">
    <property type="component" value="Chromosome 4"/>
</dbReference>
<keyword evidence="2" id="KW-0032">Aminotransferase</keyword>
<feature type="signal peptide" evidence="1">
    <location>
        <begin position="1"/>
        <end position="16"/>
    </location>
</feature>
<evidence type="ECO:0000313" key="3">
    <source>
        <dbReference type="Proteomes" id="UP000234681"/>
    </source>
</evidence>
<sequence length="54" mass="6147">MRLGVLCLLDLCILKAQHIVSIQYLFTMRMNIEVYFLSLHAETLSETTPDSGSM</sequence>
<protein>
    <submittedName>
        <fullName evidence="2">Branched chain aminotransferase 1, cytosolic, isoform CRA_h</fullName>
    </submittedName>
</protein>
<feature type="chain" id="PRO_5039940354" evidence="1">
    <location>
        <begin position="17"/>
        <end position="54"/>
    </location>
</feature>
<dbReference type="AlphaFoldDB" id="A6IMY5"/>